<dbReference type="AlphaFoldDB" id="A0A1M6MGH8"/>
<dbReference type="RefSeq" id="WP_072871479.1">
    <property type="nucleotide sequence ID" value="NZ_FQZM01000069.1"/>
</dbReference>
<dbReference type="OrthoDB" id="9803101at2"/>
<sequence>MEKEVVRTDRAPAAIGPYSQAIKAGGFVFVSGQIPIDPATGKVVEGDIKVQTRQVLNNLREVLAAAGTSLERVVKATVFITDMNDFPGLNEVYAEFFARSAPARSCAAVSRLPKDVLVEIEAIALL</sequence>
<dbReference type="GO" id="GO:0019239">
    <property type="term" value="F:deaminase activity"/>
    <property type="evidence" value="ECO:0007669"/>
    <property type="project" value="TreeGrafter"/>
</dbReference>
<dbReference type="EMBL" id="FQZM01000069">
    <property type="protein sequence ID" value="SHJ82554.1"/>
    <property type="molecule type" value="Genomic_DNA"/>
</dbReference>
<comment type="similarity">
    <text evidence="1">Belongs to the RutC family.</text>
</comment>
<dbReference type="FunFam" id="3.30.1330.40:FF:000001">
    <property type="entry name" value="L-PSP family endoribonuclease"/>
    <property type="match status" value="1"/>
</dbReference>
<dbReference type="InterPro" id="IPR006056">
    <property type="entry name" value="RidA"/>
</dbReference>
<evidence type="ECO:0000313" key="2">
    <source>
        <dbReference type="EMBL" id="SHJ82554.1"/>
    </source>
</evidence>
<dbReference type="Proteomes" id="UP000184529">
    <property type="component" value="Unassembled WGS sequence"/>
</dbReference>
<keyword evidence="3" id="KW-1185">Reference proteome</keyword>
<gene>
    <name evidence="2" type="ORF">SAMN02745219_03431</name>
</gene>
<dbReference type="InterPro" id="IPR035959">
    <property type="entry name" value="RutC-like_sf"/>
</dbReference>
<dbReference type="Pfam" id="PF01042">
    <property type="entry name" value="Ribonuc_L-PSP"/>
    <property type="match status" value="1"/>
</dbReference>
<dbReference type="NCBIfam" id="TIGR00004">
    <property type="entry name" value="Rid family detoxifying hydrolase"/>
    <property type="match status" value="1"/>
</dbReference>
<reference evidence="3" key="1">
    <citation type="submission" date="2016-11" db="EMBL/GenBank/DDBJ databases">
        <authorList>
            <person name="Varghese N."/>
            <person name="Submissions S."/>
        </authorList>
    </citation>
    <scope>NUCLEOTIDE SEQUENCE [LARGE SCALE GENOMIC DNA]</scope>
    <source>
        <strain evidence="3">DSM 16057</strain>
    </source>
</reference>
<accession>A0A1M6MGH8</accession>
<dbReference type="SUPFAM" id="SSF55298">
    <property type="entry name" value="YjgF-like"/>
    <property type="match status" value="1"/>
</dbReference>
<dbReference type="Gene3D" id="3.30.1330.40">
    <property type="entry name" value="RutC-like"/>
    <property type="match status" value="1"/>
</dbReference>
<proteinExistence type="inferred from homology"/>
<evidence type="ECO:0000256" key="1">
    <source>
        <dbReference type="ARBA" id="ARBA00010552"/>
    </source>
</evidence>
<protein>
    <submittedName>
        <fullName evidence="2">Endoribonuclease L-PSP</fullName>
    </submittedName>
</protein>
<evidence type="ECO:0000313" key="3">
    <source>
        <dbReference type="Proteomes" id="UP000184529"/>
    </source>
</evidence>
<dbReference type="GO" id="GO:0005829">
    <property type="term" value="C:cytosol"/>
    <property type="evidence" value="ECO:0007669"/>
    <property type="project" value="TreeGrafter"/>
</dbReference>
<organism evidence="2 3">
    <name type="scientific">Desulfofundulus thermosubterraneus DSM 16057</name>
    <dbReference type="NCBI Taxonomy" id="1121432"/>
    <lineage>
        <taxon>Bacteria</taxon>
        <taxon>Bacillati</taxon>
        <taxon>Bacillota</taxon>
        <taxon>Clostridia</taxon>
        <taxon>Eubacteriales</taxon>
        <taxon>Peptococcaceae</taxon>
        <taxon>Desulfofundulus</taxon>
    </lineage>
</organism>
<dbReference type="STRING" id="1121432.SAMN02745219_03431"/>
<dbReference type="CDD" id="cd00448">
    <property type="entry name" value="YjgF_YER057c_UK114_family"/>
    <property type="match status" value="1"/>
</dbReference>
<dbReference type="InterPro" id="IPR006175">
    <property type="entry name" value="YjgF/YER057c/UK114"/>
</dbReference>
<dbReference type="PANTHER" id="PTHR11803">
    <property type="entry name" value="2-IMINOBUTANOATE/2-IMINOPROPANOATE DEAMINASE RIDA"/>
    <property type="match status" value="1"/>
</dbReference>
<name>A0A1M6MGH8_9FIRM</name>
<dbReference type="PANTHER" id="PTHR11803:SF58">
    <property type="entry name" value="PROTEIN HMF1-RELATED"/>
    <property type="match status" value="1"/>
</dbReference>